<protein>
    <submittedName>
        <fullName evidence="2">Uncharacterized protein</fullName>
    </submittedName>
</protein>
<feature type="transmembrane region" description="Helical" evidence="1">
    <location>
        <begin position="87"/>
        <end position="106"/>
    </location>
</feature>
<feature type="transmembrane region" description="Helical" evidence="1">
    <location>
        <begin position="112"/>
        <end position="133"/>
    </location>
</feature>
<name>A0ABW5K454_9FLAO</name>
<evidence type="ECO:0000313" key="2">
    <source>
        <dbReference type="EMBL" id="MFD2542660.1"/>
    </source>
</evidence>
<gene>
    <name evidence="2" type="ORF">ACFSSB_10065</name>
</gene>
<proteinExistence type="predicted"/>
<evidence type="ECO:0000256" key="1">
    <source>
        <dbReference type="SAM" id="Phobius"/>
    </source>
</evidence>
<reference evidence="3" key="1">
    <citation type="journal article" date="2019" name="Int. J. Syst. Evol. Microbiol.">
        <title>The Global Catalogue of Microorganisms (GCM) 10K type strain sequencing project: providing services to taxonomists for standard genome sequencing and annotation.</title>
        <authorList>
            <consortium name="The Broad Institute Genomics Platform"/>
            <consortium name="The Broad Institute Genome Sequencing Center for Infectious Disease"/>
            <person name="Wu L."/>
            <person name="Ma J."/>
        </authorList>
    </citation>
    <scope>NUCLEOTIDE SEQUENCE [LARGE SCALE GENOMIC DNA]</scope>
    <source>
        <strain evidence="3">KCTC 42808</strain>
    </source>
</reference>
<dbReference type="EMBL" id="JBHULM010000011">
    <property type="protein sequence ID" value="MFD2542660.1"/>
    <property type="molecule type" value="Genomic_DNA"/>
</dbReference>
<comment type="caution">
    <text evidence="2">The sequence shown here is derived from an EMBL/GenBank/DDBJ whole genome shotgun (WGS) entry which is preliminary data.</text>
</comment>
<keyword evidence="1" id="KW-1133">Transmembrane helix</keyword>
<dbReference type="RefSeq" id="WP_379903762.1">
    <property type="nucleotide sequence ID" value="NZ_JBHULM010000011.1"/>
</dbReference>
<feature type="transmembrane region" description="Helical" evidence="1">
    <location>
        <begin position="7"/>
        <end position="26"/>
    </location>
</feature>
<sequence>MHPIIRNILAVIFGWFAGSVVNMSLIQLGNKLLPIPGIDPNDMSALAEVIPTLNAQYFIFPFLAHALGTLIGALVAALIAFNHKIKFALAIGVLFLLGGITVNYMLPGPTWFTITDIVLAYLPMAWLGGTFAIRRSKTKN</sequence>
<keyword evidence="1" id="KW-0812">Transmembrane</keyword>
<accession>A0ABW5K454</accession>
<feature type="transmembrane region" description="Helical" evidence="1">
    <location>
        <begin position="58"/>
        <end position="80"/>
    </location>
</feature>
<organism evidence="2 3">
    <name type="scientific">Lacinutrix gracilariae</name>
    <dbReference type="NCBI Taxonomy" id="1747198"/>
    <lineage>
        <taxon>Bacteria</taxon>
        <taxon>Pseudomonadati</taxon>
        <taxon>Bacteroidota</taxon>
        <taxon>Flavobacteriia</taxon>
        <taxon>Flavobacteriales</taxon>
        <taxon>Flavobacteriaceae</taxon>
        <taxon>Lacinutrix</taxon>
    </lineage>
</organism>
<evidence type="ECO:0000313" key="3">
    <source>
        <dbReference type="Proteomes" id="UP001597467"/>
    </source>
</evidence>
<dbReference type="Proteomes" id="UP001597467">
    <property type="component" value="Unassembled WGS sequence"/>
</dbReference>
<keyword evidence="3" id="KW-1185">Reference proteome</keyword>
<keyword evidence="1" id="KW-0472">Membrane</keyword>